<gene>
    <name evidence="2" type="ORF">N7476_004490</name>
</gene>
<dbReference type="Proteomes" id="UP001147746">
    <property type="component" value="Unassembled WGS sequence"/>
</dbReference>
<feature type="region of interest" description="Disordered" evidence="1">
    <location>
        <begin position="98"/>
        <end position="118"/>
    </location>
</feature>
<proteinExistence type="predicted"/>
<evidence type="ECO:0000313" key="3">
    <source>
        <dbReference type="Proteomes" id="UP001147746"/>
    </source>
</evidence>
<accession>A0A9W9U6M6</accession>
<sequence length="118" mass="13562">MGGRREPKSKRTLHAIDTRKFIGRFVGLHKLRRAQELYDVSLCRNLNPRRRNNVNITCQETISDLSVSGILSENAPEDTLQLPQMWCPIEGDRRSIRSGIHSETSWTKPPIDARSHSR</sequence>
<dbReference type="EMBL" id="JAPZBO010000003">
    <property type="protein sequence ID" value="KAJ5321488.1"/>
    <property type="molecule type" value="Genomic_DNA"/>
</dbReference>
<keyword evidence="3" id="KW-1185">Reference proteome</keyword>
<dbReference type="AlphaFoldDB" id="A0A9W9U6M6"/>
<reference evidence="2" key="2">
    <citation type="journal article" date="2023" name="IMA Fungus">
        <title>Comparative genomic study of the Penicillium genus elucidates a diverse pangenome and 15 lateral gene transfer events.</title>
        <authorList>
            <person name="Petersen C."/>
            <person name="Sorensen T."/>
            <person name="Nielsen M.R."/>
            <person name="Sondergaard T.E."/>
            <person name="Sorensen J.L."/>
            <person name="Fitzpatrick D.A."/>
            <person name="Frisvad J.C."/>
            <person name="Nielsen K.L."/>
        </authorList>
    </citation>
    <scope>NUCLEOTIDE SEQUENCE</scope>
    <source>
        <strain evidence="2">IBT 21472</strain>
    </source>
</reference>
<reference evidence="2" key="1">
    <citation type="submission" date="2022-12" db="EMBL/GenBank/DDBJ databases">
        <authorList>
            <person name="Petersen C."/>
        </authorList>
    </citation>
    <scope>NUCLEOTIDE SEQUENCE</scope>
    <source>
        <strain evidence="2">IBT 21472</strain>
    </source>
</reference>
<evidence type="ECO:0000256" key="1">
    <source>
        <dbReference type="SAM" id="MobiDB-lite"/>
    </source>
</evidence>
<evidence type="ECO:0000313" key="2">
    <source>
        <dbReference type="EMBL" id="KAJ5321488.1"/>
    </source>
</evidence>
<organism evidence="2 3">
    <name type="scientific">Penicillium atrosanguineum</name>
    <dbReference type="NCBI Taxonomy" id="1132637"/>
    <lineage>
        <taxon>Eukaryota</taxon>
        <taxon>Fungi</taxon>
        <taxon>Dikarya</taxon>
        <taxon>Ascomycota</taxon>
        <taxon>Pezizomycotina</taxon>
        <taxon>Eurotiomycetes</taxon>
        <taxon>Eurotiomycetidae</taxon>
        <taxon>Eurotiales</taxon>
        <taxon>Aspergillaceae</taxon>
        <taxon>Penicillium</taxon>
    </lineage>
</organism>
<protein>
    <submittedName>
        <fullName evidence="2">Uncharacterized protein</fullName>
    </submittedName>
</protein>
<comment type="caution">
    <text evidence="2">The sequence shown here is derived from an EMBL/GenBank/DDBJ whole genome shotgun (WGS) entry which is preliminary data.</text>
</comment>
<name>A0A9W9U6M6_9EURO</name>